<keyword evidence="2" id="KW-1185">Reference proteome</keyword>
<proteinExistence type="predicted"/>
<sequence>MSAPAVVKNDTRLLAFGIVGMAELSPDLLWQGLQSAALRLFHTLRLLGSMEYERRLQFMREQMQTDWFVCDWATLDAQAASHKMLTLSKLSQLDSPLPRRLRLYFKGEITLTEMQVQRHCQMTLRRFPALRLRALEQAIWQDMDKSFQLRENSVSVRHALRLAASLDSRPASNRKGLRRFLQNAKAGLPLSYLDHTLNLDWYAAHPRLKKTQWQVGLRKTTTIDGATVQLAFEQDPFEILKLGTYAGSCLSVGGFCDYSAVACLLDANKQVVYARNEKGRVIARQLLAIDEKDRLLCCAVYPHQCSPAIHAAFKSYDLEIAGLLGLEFYQEQADSSYDVATILAQDWWDDGPWLEEASPADGPQA</sequence>
<accession>A0ABR6ZD36</accession>
<evidence type="ECO:0000313" key="1">
    <source>
        <dbReference type="EMBL" id="MBC3909657.1"/>
    </source>
</evidence>
<reference evidence="1 2" key="1">
    <citation type="submission" date="2020-08" db="EMBL/GenBank/DDBJ databases">
        <title>Novel species isolated from subtropical streams in China.</title>
        <authorList>
            <person name="Lu H."/>
        </authorList>
    </citation>
    <scope>NUCLEOTIDE SEQUENCE [LARGE SCALE GENOMIC DNA]</scope>
    <source>
        <strain evidence="1 2">NL8W</strain>
    </source>
</reference>
<dbReference type="RefSeq" id="WP_186955178.1">
    <property type="nucleotide sequence ID" value="NZ_JACOFX010000011.1"/>
</dbReference>
<organism evidence="1 2">
    <name type="scientific">Undibacterium umbellatum</name>
    <dbReference type="NCBI Taxonomy" id="2762300"/>
    <lineage>
        <taxon>Bacteria</taxon>
        <taxon>Pseudomonadati</taxon>
        <taxon>Pseudomonadota</taxon>
        <taxon>Betaproteobacteria</taxon>
        <taxon>Burkholderiales</taxon>
        <taxon>Oxalobacteraceae</taxon>
        <taxon>Undibacterium</taxon>
    </lineage>
</organism>
<evidence type="ECO:0000313" key="2">
    <source>
        <dbReference type="Proteomes" id="UP000646911"/>
    </source>
</evidence>
<protein>
    <submittedName>
        <fullName evidence="1">Uncharacterized protein</fullName>
    </submittedName>
</protein>
<gene>
    <name evidence="1" type="ORF">H8L47_19000</name>
</gene>
<name>A0ABR6ZD36_9BURK</name>
<dbReference type="Proteomes" id="UP000646911">
    <property type="component" value="Unassembled WGS sequence"/>
</dbReference>
<comment type="caution">
    <text evidence="1">The sequence shown here is derived from an EMBL/GenBank/DDBJ whole genome shotgun (WGS) entry which is preliminary data.</text>
</comment>
<dbReference type="EMBL" id="JACOFX010000011">
    <property type="protein sequence ID" value="MBC3909657.1"/>
    <property type="molecule type" value="Genomic_DNA"/>
</dbReference>